<dbReference type="InterPro" id="IPR017853">
    <property type="entry name" value="GH"/>
</dbReference>
<dbReference type="GO" id="GO:0005975">
    <property type="term" value="P:carbohydrate metabolic process"/>
    <property type="evidence" value="ECO:0007669"/>
    <property type="project" value="InterPro"/>
</dbReference>
<dbReference type="FunFam" id="3.20.20.80:FF:000063">
    <property type="entry name" value="Beta-hexosaminidase"/>
    <property type="match status" value="1"/>
</dbReference>
<keyword evidence="6 7" id="KW-0326">Glycosidase</keyword>
<feature type="domain" description="Beta-hexosaminidase eukaryotic type N-terminal" evidence="11">
    <location>
        <begin position="27"/>
        <end position="169"/>
    </location>
</feature>
<dbReference type="PANTHER" id="PTHR22600:SF26">
    <property type="entry name" value="BETA-N-ACETYLHEXOSAMINIDASE"/>
    <property type="match status" value="1"/>
</dbReference>
<dbReference type="PIRSF" id="PIRSF001093">
    <property type="entry name" value="B-hxosamndse_ab_euk"/>
    <property type="match status" value="1"/>
</dbReference>
<evidence type="ECO:0000259" key="10">
    <source>
        <dbReference type="Pfam" id="PF00728"/>
    </source>
</evidence>
<keyword evidence="5" id="KW-0325">Glycoprotein</keyword>
<dbReference type="SUPFAM" id="SSF51445">
    <property type="entry name" value="(Trans)glycosidases"/>
    <property type="match status" value="1"/>
</dbReference>
<dbReference type="InterPro" id="IPR029018">
    <property type="entry name" value="Hex-like_dom2"/>
</dbReference>
<dbReference type="InterPro" id="IPR025705">
    <property type="entry name" value="Beta_hexosaminidase_sua/sub"/>
</dbReference>
<feature type="signal peptide" evidence="9">
    <location>
        <begin position="1"/>
        <end position="22"/>
    </location>
</feature>
<gene>
    <name evidence="12" type="ORF">EJ05DRAFT_475006</name>
</gene>
<dbReference type="Gene3D" id="3.30.379.10">
    <property type="entry name" value="Chitobiase/beta-hexosaminidase domain 2-like"/>
    <property type="match status" value="1"/>
</dbReference>
<evidence type="ECO:0000256" key="6">
    <source>
        <dbReference type="ARBA" id="ARBA00023295"/>
    </source>
</evidence>
<dbReference type="AlphaFoldDB" id="A0A6A6WAV2"/>
<name>A0A6A6WAV2_9PEZI</name>
<protein>
    <recommendedName>
        <fullName evidence="7">Beta-hexosaminidase</fullName>
        <ecNumber evidence="7">3.2.1.52</ecNumber>
    </recommendedName>
</protein>
<dbReference type="InterPro" id="IPR015883">
    <property type="entry name" value="Glyco_hydro_20_cat"/>
</dbReference>
<evidence type="ECO:0000256" key="2">
    <source>
        <dbReference type="ARBA" id="ARBA00006285"/>
    </source>
</evidence>
<evidence type="ECO:0000256" key="8">
    <source>
        <dbReference type="PIRSR" id="PIRSR001093-1"/>
    </source>
</evidence>
<dbReference type="OrthoDB" id="428480at2759"/>
<dbReference type="GO" id="GO:0030203">
    <property type="term" value="P:glycosaminoglycan metabolic process"/>
    <property type="evidence" value="ECO:0007669"/>
    <property type="project" value="TreeGrafter"/>
</dbReference>
<evidence type="ECO:0000256" key="4">
    <source>
        <dbReference type="ARBA" id="ARBA00022801"/>
    </source>
</evidence>
<dbReference type="EMBL" id="ML996569">
    <property type="protein sequence ID" value="KAF2759982.1"/>
    <property type="molecule type" value="Genomic_DNA"/>
</dbReference>
<evidence type="ECO:0000256" key="7">
    <source>
        <dbReference type="PIRNR" id="PIRNR001093"/>
    </source>
</evidence>
<feature type="active site" description="Proton donor" evidence="8">
    <location>
        <position position="355"/>
    </location>
</feature>
<evidence type="ECO:0000313" key="12">
    <source>
        <dbReference type="EMBL" id="KAF2759982.1"/>
    </source>
</evidence>
<sequence length="616" mass="69205">MLYRPSLRLLSATALLATLSSAVKVNPLPAPREITWGSAGPIAIGELSLTGADSDSANAQLVTDAFARSWKAIKDLKYYPQATEAPIPTYAEFPGATQIPWKPAAPASKQKRTTPLSEVHLKVEDWDADLQQGVNESYVLSIGDGGHTIDITSSTAWGALHAFTTLQQLVIYENNAFSIEQPVTIKDEPMYPFRGIMVDTGRNYISTDKLKEQIDGLSLSKMNVLHWHLDDTQSWPVELKTYPQMTKDAYSAREVYTQDCIKDIIQYGRARGVRIIPEVDMPGHAYSGWRQVDESIISCGDSWWSNDLWSYHTAVQPNPGQLDIINDKTYEVVEKVYKELAGVFTDHVFHVGGDEIQKGCYNFSEPITKWFADNSSRTYNDLVQYWVDKTWPFFMDSTDRKLMLWEDVVISGEHANIDPKNIILQSWNGDVVNIKNLTNRGYDVVVSSSNWFYLDCGNGGYVSNDNRYNTQINANLEDGVPNFNYGGIGGSWCAPFKTWQRIYNYDFTEGLTDDEKSHVIGASAPLWTEQVDDTIISQKVWPRAAALAELVWSGNRNGEGKKRTTELTQRINNFREYLVASGVMAAPLMPKYCLQNPHSCDLNWDQDALNKLPGAP</sequence>
<dbReference type="GO" id="GO:0016231">
    <property type="term" value="F:beta-N-acetylglucosaminidase activity"/>
    <property type="evidence" value="ECO:0007669"/>
    <property type="project" value="TreeGrafter"/>
</dbReference>
<comment type="similarity">
    <text evidence="2 7">Belongs to the glycosyl hydrolase 20 family.</text>
</comment>
<reference evidence="12" key="1">
    <citation type="journal article" date="2020" name="Stud. Mycol.">
        <title>101 Dothideomycetes genomes: a test case for predicting lifestyles and emergence of pathogens.</title>
        <authorList>
            <person name="Haridas S."/>
            <person name="Albert R."/>
            <person name="Binder M."/>
            <person name="Bloem J."/>
            <person name="Labutti K."/>
            <person name="Salamov A."/>
            <person name="Andreopoulos B."/>
            <person name="Baker S."/>
            <person name="Barry K."/>
            <person name="Bills G."/>
            <person name="Bluhm B."/>
            <person name="Cannon C."/>
            <person name="Castanera R."/>
            <person name="Culley D."/>
            <person name="Daum C."/>
            <person name="Ezra D."/>
            <person name="Gonzalez J."/>
            <person name="Henrissat B."/>
            <person name="Kuo A."/>
            <person name="Liang C."/>
            <person name="Lipzen A."/>
            <person name="Lutzoni F."/>
            <person name="Magnuson J."/>
            <person name="Mondo S."/>
            <person name="Nolan M."/>
            <person name="Ohm R."/>
            <person name="Pangilinan J."/>
            <person name="Park H.-J."/>
            <person name="Ramirez L."/>
            <person name="Alfaro M."/>
            <person name="Sun H."/>
            <person name="Tritt A."/>
            <person name="Yoshinaga Y."/>
            <person name="Zwiers L.-H."/>
            <person name="Turgeon B."/>
            <person name="Goodwin S."/>
            <person name="Spatafora J."/>
            <person name="Crous P."/>
            <person name="Grigoriev I."/>
        </authorList>
    </citation>
    <scope>NUCLEOTIDE SEQUENCE</scope>
    <source>
        <strain evidence="12">CBS 121739</strain>
    </source>
</reference>
<dbReference type="GeneID" id="54484765"/>
<evidence type="ECO:0000256" key="3">
    <source>
        <dbReference type="ARBA" id="ARBA00022729"/>
    </source>
</evidence>
<keyword evidence="13" id="KW-1185">Reference proteome</keyword>
<dbReference type="RefSeq" id="XP_033602433.1">
    <property type="nucleotide sequence ID" value="XM_033743711.1"/>
</dbReference>
<dbReference type="PANTHER" id="PTHR22600">
    <property type="entry name" value="BETA-HEXOSAMINIDASE"/>
    <property type="match status" value="1"/>
</dbReference>
<evidence type="ECO:0000256" key="1">
    <source>
        <dbReference type="ARBA" id="ARBA00001231"/>
    </source>
</evidence>
<accession>A0A6A6WAV2</accession>
<proteinExistence type="inferred from homology"/>
<keyword evidence="4 7" id="KW-0378">Hydrolase</keyword>
<feature type="domain" description="Glycoside hydrolase family 20 catalytic" evidence="10">
    <location>
        <begin position="191"/>
        <end position="554"/>
    </location>
</feature>
<evidence type="ECO:0000256" key="9">
    <source>
        <dbReference type="SAM" id="SignalP"/>
    </source>
</evidence>
<organism evidence="12 13">
    <name type="scientific">Pseudovirgaria hyperparasitica</name>
    <dbReference type="NCBI Taxonomy" id="470096"/>
    <lineage>
        <taxon>Eukaryota</taxon>
        <taxon>Fungi</taxon>
        <taxon>Dikarya</taxon>
        <taxon>Ascomycota</taxon>
        <taxon>Pezizomycotina</taxon>
        <taxon>Dothideomycetes</taxon>
        <taxon>Dothideomycetes incertae sedis</taxon>
        <taxon>Acrospermales</taxon>
        <taxon>Acrospermaceae</taxon>
        <taxon>Pseudovirgaria</taxon>
    </lineage>
</organism>
<dbReference type="EC" id="3.2.1.52" evidence="7"/>
<dbReference type="GO" id="GO:0016020">
    <property type="term" value="C:membrane"/>
    <property type="evidence" value="ECO:0007669"/>
    <property type="project" value="TreeGrafter"/>
</dbReference>
<dbReference type="Pfam" id="PF00728">
    <property type="entry name" value="Glyco_hydro_20"/>
    <property type="match status" value="1"/>
</dbReference>
<keyword evidence="3 9" id="KW-0732">Signal</keyword>
<evidence type="ECO:0000259" key="11">
    <source>
        <dbReference type="Pfam" id="PF14845"/>
    </source>
</evidence>
<comment type="catalytic activity">
    <reaction evidence="1 7">
        <text>Hydrolysis of terminal non-reducing N-acetyl-D-hexosamine residues in N-acetyl-beta-D-hexosaminides.</text>
        <dbReference type="EC" id="3.2.1.52"/>
    </reaction>
</comment>
<dbReference type="Pfam" id="PF14845">
    <property type="entry name" value="Glycohydro_20b2"/>
    <property type="match status" value="1"/>
</dbReference>
<evidence type="ECO:0000313" key="13">
    <source>
        <dbReference type="Proteomes" id="UP000799437"/>
    </source>
</evidence>
<feature type="chain" id="PRO_5025562147" description="Beta-hexosaminidase" evidence="9">
    <location>
        <begin position="23"/>
        <end position="616"/>
    </location>
</feature>
<dbReference type="PRINTS" id="PR00738">
    <property type="entry name" value="GLHYDRLASE20"/>
</dbReference>
<dbReference type="CDD" id="cd06562">
    <property type="entry name" value="GH20_HexA_HexB-like"/>
    <property type="match status" value="1"/>
</dbReference>
<dbReference type="Gene3D" id="3.20.20.80">
    <property type="entry name" value="Glycosidases"/>
    <property type="match status" value="1"/>
</dbReference>
<dbReference type="SUPFAM" id="SSF55545">
    <property type="entry name" value="beta-N-acetylhexosaminidase-like domain"/>
    <property type="match status" value="1"/>
</dbReference>
<evidence type="ECO:0000256" key="5">
    <source>
        <dbReference type="ARBA" id="ARBA00023180"/>
    </source>
</evidence>
<dbReference type="InterPro" id="IPR029019">
    <property type="entry name" value="HEX_eukaryotic_N"/>
</dbReference>
<dbReference type="Proteomes" id="UP000799437">
    <property type="component" value="Unassembled WGS sequence"/>
</dbReference>